<dbReference type="RefSeq" id="WP_186876360.1">
    <property type="nucleotide sequence ID" value="NZ_JACOPF010000002.1"/>
</dbReference>
<reference evidence="1" key="1">
    <citation type="submission" date="2020-08" db="EMBL/GenBank/DDBJ databases">
        <title>Genome public.</title>
        <authorList>
            <person name="Liu C."/>
            <person name="Sun Q."/>
        </authorList>
    </citation>
    <scope>NUCLEOTIDE SEQUENCE</scope>
    <source>
        <strain evidence="1">NSJ-55</strain>
    </source>
</reference>
<dbReference type="Proteomes" id="UP000652477">
    <property type="component" value="Unassembled WGS sequence"/>
</dbReference>
<protein>
    <submittedName>
        <fullName evidence="1">Uncharacterized protein</fullName>
    </submittedName>
</protein>
<sequence>MKEKTYSDAKVQVIPAKGHTFKWIIDKEAEETKAGLKHEECTICGYKKAAVEIPAFGSAESTVKMTRQTAVPSPRQETTAVFSSGAVWLRLLELP</sequence>
<proteinExistence type="predicted"/>
<evidence type="ECO:0000313" key="1">
    <source>
        <dbReference type="EMBL" id="MBC5689707.1"/>
    </source>
</evidence>
<name>A0A923LIZ6_9FIRM</name>
<organism evidence="1 2">
    <name type="scientific">Mediterraneibacter hominis</name>
    <dbReference type="NCBI Taxonomy" id="2763054"/>
    <lineage>
        <taxon>Bacteria</taxon>
        <taxon>Bacillati</taxon>
        <taxon>Bacillota</taxon>
        <taxon>Clostridia</taxon>
        <taxon>Lachnospirales</taxon>
        <taxon>Lachnospiraceae</taxon>
        <taxon>Mediterraneibacter</taxon>
    </lineage>
</organism>
<dbReference type="AlphaFoldDB" id="A0A923LIZ6"/>
<accession>A0A923LIZ6</accession>
<evidence type="ECO:0000313" key="2">
    <source>
        <dbReference type="Proteomes" id="UP000652477"/>
    </source>
</evidence>
<comment type="caution">
    <text evidence="1">The sequence shown here is derived from an EMBL/GenBank/DDBJ whole genome shotgun (WGS) entry which is preliminary data.</text>
</comment>
<gene>
    <name evidence="1" type="ORF">H8S37_12335</name>
</gene>
<dbReference type="EMBL" id="JACOPF010000002">
    <property type="protein sequence ID" value="MBC5689707.1"/>
    <property type="molecule type" value="Genomic_DNA"/>
</dbReference>
<keyword evidence="2" id="KW-1185">Reference proteome</keyword>